<dbReference type="PANTHER" id="PTHR40633:SF1">
    <property type="entry name" value="GPI ANCHORED SERINE-THREONINE RICH PROTEIN (AFU_ORTHOLOGUE AFUA_1G03630)"/>
    <property type="match status" value="1"/>
</dbReference>
<dbReference type="Pfam" id="PF10342">
    <property type="entry name" value="Kre9_KNH"/>
    <property type="match status" value="1"/>
</dbReference>
<feature type="chain" id="PRO_5045043368" description="Yeast cell wall synthesis Kre9/Knh1-like N-terminal domain-containing protein" evidence="2">
    <location>
        <begin position="20"/>
        <end position="263"/>
    </location>
</feature>
<gene>
    <name evidence="4" type="ORF">PT974_08825</name>
</gene>
<keyword evidence="5" id="KW-1185">Reference proteome</keyword>
<dbReference type="Proteomes" id="UP001338125">
    <property type="component" value="Unassembled WGS sequence"/>
</dbReference>
<feature type="signal peptide" evidence="2">
    <location>
        <begin position="1"/>
        <end position="19"/>
    </location>
</feature>
<name>A0ABR0SFE2_9HYPO</name>
<evidence type="ECO:0000256" key="2">
    <source>
        <dbReference type="SAM" id="SignalP"/>
    </source>
</evidence>
<feature type="domain" description="Yeast cell wall synthesis Kre9/Knh1-like N-terminal" evidence="3">
    <location>
        <begin position="27"/>
        <end position="120"/>
    </location>
</feature>
<keyword evidence="1 2" id="KW-0732">Signal</keyword>
<comment type="caution">
    <text evidence="4">The sequence shown here is derived from an EMBL/GenBank/DDBJ whole genome shotgun (WGS) entry which is preliminary data.</text>
</comment>
<proteinExistence type="predicted"/>
<evidence type="ECO:0000256" key="1">
    <source>
        <dbReference type="ARBA" id="ARBA00022729"/>
    </source>
</evidence>
<protein>
    <recommendedName>
        <fullName evidence="3">Yeast cell wall synthesis Kre9/Knh1-like N-terminal domain-containing protein</fullName>
    </recommendedName>
</protein>
<dbReference type="EMBL" id="JAVFKD010000014">
    <property type="protein sequence ID" value="KAK5990556.1"/>
    <property type="molecule type" value="Genomic_DNA"/>
</dbReference>
<dbReference type="InterPro" id="IPR052982">
    <property type="entry name" value="SRP1/TIP1-like"/>
</dbReference>
<dbReference type="InterPro" id="IPR018466">
    <property type="entry name" value="Kre9/Knh1-like_N"/>
</dbReference>
<evidence type="ECO:0000313" key="5">
    <source>
        <dbReference type="Proteomes" id="UP001338125"/>
    </source>
</evidence>
<reference evidence="4 5" key="1">
    <citation type="submission" date="2024-01" db="EMBL/GenBank/DDBJ databases">
        <title>Complete genome of Cladobotryum mycophilum ATHUM6906.</title>
        <authorList>
            <person name="Christinaki A.C."/>
            <person name="Myridakis A.I."/>
            <person name="Kouvelis V.N."/>
        </authorList>
    </citation>
    <scope>NUCLEOTIDE SEQUENCE [LARGE SCALE GENOMIC DNA]</scope>
    <source>
        <strain evidence="4 5">ATHUM6906</strain>
    </source>
</reference>
<accession>A0ABR0SFE2</accession>
<evidence type="ECO:0000313" key="4">
    <source>
        <dbReference type="EMBL" id="KAK5990556.1"/>
    </source>
</evidence>
<dbReference type="PANTHER" id="PTHR40633">
    <property type="entry name" value="MATRIX PROTEIN, PUTATIVE (AFU_ORTHOLOGUE AFUA_8G05410)-RELATED"/>
    <property type="match status" value="1"/>
</dbReference>
<evidence type="ECO:0000259" key="3">
    <source>
        <dbReference type="Pfam" id="PF10342"/>
    </source>
</evidence>
<sequence>MRFSLTAVLALAASAFAQTADFDPIFTPTANQEVAAGSVLTITWEAPAKYAAGTVSIELIGGKTQNTQVPLQVIATGVQNSAKSFSWKIDASLGAEAVYGLVFKLESNPSVFQYSNPFHIKAGSTQPTGDVTTTVTTSTGIKTISLSSAATTAPAVTTTATTATTIVTSVSVSIPETTVVVDQTTTVPCNGTTATWATSTYAAPQGPSSGLPPKVTYTSTAWAAPSNPPVPTGGPVVPPTNGAARVGSSIAVIGGIVAAFLVL</sequence>
<organism evidence="4 5">
    <name type="scientific">Cladobotryum mycophilum</name>
    <dbReference type="NCBI Taxonomy" id="491253"/>
    <lineage>
        <taxon>Eukaryota</taxon>
        <taxon>Fungi</taxon>
        <taxon>Dikarya</taxon>
        <taxon>Ascomycota</taxon>
        <taxon>Pezizomycotina</taxon>
        <taxon>Sordariomycetes</taxon>
        <taxon>Hypocreomycetidae</taxon>
        <taxon>Hypocreales</taxon>
        <taxon>Hypocreaceae</taxon>
        <taxon>Cladobotryum</taxon>
    </lineage>
</organism>